<name>A0ABW3MFC6_9PSEU</name>
<reference evidence="2" key="1">
    <citation type="journal article" date="2019" name="Int. J. Syst. Evol. Microbiol.">
        <title>The Global Catalogue of Microorganisms (GCM) 10K type strain sequencing project: providing services to taxonomists for standard genome sequencing and annotation.</title>
        <authorList>
            <consortium name="The Broad Institute Genomics Platform"/>
            <consortium name="The Broad Institute Genome Sequencing Center for Infectious Disease"/>
            <person name="Wu L."/>
            <person name="Ma J."/>
        </authorList>
    </citation>
    <scope>NUCLEOTIDE SEQUENCE [LARGE SCALE GENOMIC DNA]</scope>
    <source>
        <strain evidence="2">JCM 31486</strain>
    </source>
</reference>
<dbReference type="Gene3D" id="3.90.1150.10">
    <property type="entry name" value="Aspartate Aminotransferase, domain 1"/>
    <property type="match status" value="1"/>
</dbReference>
<comment type="caution">
    <text evidence="1">The sequence shown here is derived from an EMBL/GenBank/DDBJ whole genome shotgun (WGS) entry which is preliminary data.</text>
</comment>
<evidence type="ECO:0000313" key="1">
    <source>
        <dbReference type="EMBL" id="MFD1048314.1"/>
    </source>
</evidence>
<organism evidence="1 2">
    <name type="scientific">Kibdelosporangium lantanae</name>
    <dbReference type="NCBI Taxonomy" id="1497396"/>
    <lineage>
        <taxon>Bacteria</taxon>
        <taxon>Bacillati</taxon>
        <taxon>Actinomycetota</taxon>
        <taxon>Actinomycetes</taxon>
        <taxon>Pseudonocardiales</taxon>
        <taxon>Pseudonocardiaceae</taxon>
        <taxon>Kibdelosporangium</taxon>
    </lineage>
</organism>
<feature type="non-terminal residue" evidence="1">
    <location>
        <position position="120"/>
    </location>
</feature>
<dbReference type="SUPFAM" id="SSF53383">
    <property type="entry name" value="PLP-dependent transferases"/>
    <property type="match status" value="1"/>
</dbReference>
<dbReference type="InterPro" id="IPR015424">
    <property type="entry name" value="PyrdxlP-dep_Trfase"/>
</dbReference>
<dbReference type="EMBL" id="JBHTIS010001521">
    <property type="protein sequence ID" value="MFD1048314.1"/>
    <property type="molecule type" value="Genomic_DNA"/>
</dbReference>
<sequence length="120" mass="12860">MTHSPEDLSRSAGEHLWMHFTRHSGLAENPPPVIVRGEGAYVFDAEGKNVAEYPLTIPDSDLAGDPVAETVPVTKGTGDAMFWYTGSKVIALSKKDLHPLWTVEGALGPGTVFAGYLLVP</sequence>
<keyword evidence="2" id="KW-1185">Reference proteome</keyword>
<evidence type="ECO:0000313" key="2">
    <source>
        <dbReference type="Proteomes" id="UP001597045"/>
    </source>
</evidence>
<dbReference type="Proteomes" id="UP001597045">
    <property type="component" value="Unassembled WGS sequence"/>
</dbReference>
<dbReference type="InterPro" id="IPR015422">
    <property type="entry name" value="PyrdxlP-dep_Trfase_small"/>
</dbReference>
<accession>A0ABW3MFC6</accession>
<proteinExistence type="predicted"/>
<protein>
    <submittedName>
        <fullName evidence="1">Uncharacterized protein</fullName>
    </submittedName>
</protein>
<gene>
    <name evidence="1" type="ORF">ACFQ1S_23640</name>
</gene>